<dbReference type="OrthoDB" id="674604at2759"/>
<gene>
    <name evidence="2" type="ORF">HD556DRAFT_1240588</name>
    <name evidence="1" type="ORF">HD556DRAFT_1248442</name>
</gene>
<evidence type="ECO:0000313" key="2">
    <source>
        <dbReference type="EMBL" id="KAG1791539.1"/>
    </source>
</evidence>
<keyword evidence="3" id="KW-1185">Reference proteome</keyword>
<name>A0A9P7AKQ5_9AGAM</name>
<dbReference type="EMBL" id="JABBWE010000094">
    <property type="protein sequence ID" value="KAG1786316.1"/>
    <property type="molecule type" value="Genomic_DNA"/>
</dbReference>
<dbReference type="EMBL" id="JABBWE010000042">
    <property type="protein sequence ID" value="KAG1791539.1"/>
    <property type="molecule type" value="Genomic_DNA"/>
</dbReference>
<proteinExistence type="predicted"/>
<evidence type="ECO:0000313" key="1">
    <source>
        <dbReference type="EMBL" id="KAG1786316.1"/>
    </source>
</evidence>
<reference evidence="2" key="1">
    <citation type="journal article" date="2020" name="New Phytol.">
        <title>Comparative genomics reveals dynamic genome evolution in host specialist ectomycorrhizal fungi.</title>
        <authorList>
            <person name="Lofgren L.A."/>
            <person name="Nguyen N.H."/>
            <person name="Vilgalys R."/>
            <person name="Ruytinx J."/>
            <person name="Liao H.L."/>
            <person name="Branco S."/>
            <person name="Kuo A."/>
            <person name="LaButti K."/>
            <person name="Lipzen A."/>
            <person name="Andreopoulos W."/>
            <person name="Pangilinan J."/>
            <person name="Riley R."/>
            <person name="Hundley H."/>
            <person name="Na H."/>
            <person name="Barry K."/>
            <person name="Grigoriev I.V."/>
            <person name="Stajich J.E."/>
            <person name="Kennedy P.G."/>
        </authorList>
    </citation>
    <scope>NUCLEOTIDE SEQUENCE</scope>
    <source>
        <strain evidence="2">S12</strain>
    </source>
</reference>
<organism evidence="2 3">
    <name type="scientific">Suillus plorans</name>
    <dbReference type="NCBI Taxonomy" id="116603"/>
    <lineage>
        <taxon>Eukaryota</taxon>
        <taxon>Fungi</taxon>
        <taxon>Dikarya</taxon>
        <taxon>Basidiomycota</taxon>
        <taxon>Agaricomycotina</taxon>
        <taxon>Agaricomycetes</taxon>
        <taxon>Agaricomycetidae</taxon>
        <taxon>Boletales</taxon>
        <taxon>Suillineae</taxon>
        <taxon>Suillaceae</taxon>
        <taxon>Suillus</taxon>
    </lineage>
</organism>
<dbReference type="AlphaFoldDB" id="A0A9P7AKQ5"/>
<accession>A0A9P7AKQ5</accession>
<protein>
    <submittedName>
        <fullName evidence="2">Uncharacterized protein</fullName>
    </submittedName>
</protein>
<evidence type="ECO:0000313" key="3">
    <source>
        <dbReference type="Proteomes" id="UP000719766"/>
    </source>
</evidence>
<dbReference type="PANTHER" id="PTHR10622:SF10">
    <property type="entry name" value="HET DOMAIN-CONTAINING PROTEIN"/>
    <property type="match status" value="1"/>
</dbReference>
<dbReference type="GeneID" id="64591892"/>
<sequence>MLFLPIAVRQGRRALSSKSGALEKALGIRGWTVPKFLAPKVVLFYQNDWTLHLDDHSPNHKESPQIMQELQGTTGIDARALVDILPGMRRARERLQCVSRRVTTLQDIAYPLFGTFGVQLPIVYGEKKQKVLERLLQEMVAQSGDITA</sequence>
<comment type="caution">
    <text evidence="2">The sequence shown here is derived from an EMBL/GenBank/DDBJ whole genome shotgun (WGS) entry which is preliminary data.</text>
</comment>
<dbReference type="Proteomes" id="UP000719766">
    <property type="component" value="Unassembled WGS sequence"/>
</dbReference>
<dbReference type="PANTHER" id="PTHR10622">
    <property type="entry name" value="HET DOMAIN-CONTAINING PROTEIN"/>
    <property type="match status" value="1"/>
</dbReference>
<dbReference type="RefSeq" id="XP_041158345.1">
    <property type="nucleotide sequence ID" value="XM_041298128.1"/>
</dbReference>